<evidence type="ECO:0000256" key="2">
    <source>
        <dbReference type="SAM" id="MobiDB-lite"/>
    </source>
</evidence>
<protein>
    <submittedName>
        <fullName evidence="3">Uncharacterized protein</fullName>
    </submittedName>
</protein>
<feature type="region of interest" description="Disordered" evidence="2">
    <location>
        <begin position="1"/>
        <end position="39"/>
    </location>
</feature>
<evidence type="ECO:0000313" key="3">
    <source>
        <dbReference type="EMBL" id="QZE10844.1"/>
    </source>
</evidence>
<accession>A0AAE7XGC6</accession>
<dbReference type="RefSeq" id="YP_010675725.1">
    <property type="nucleotide sequence ID" value="NC_071006.1"/>
</dbReference>
<dbReference type="GeneID" id="77952046"/>
<proteinExistence type="predicted"/>
<evidence type="ECO:0000313" key="4">
    <source>
        <dbReference type="Proteomes" id="UP000827561"/>
    </source>
</evidence>
<dbReference type="Proteomes" id="UP000827561">
    <property type="component" value="Segment"/>
</dbReference>
<evidence type="ECO:0000256" key="1">
    <source>
        <dbReference type="SAM" id="Coils"/>
    </source>
</evidence>
<feature type="coiled-coil region" evidence="1">
    <location>
        <begin position="45"/>
        <end position="72"/>
    </location>
</feature>
<keyword evidence="1" id="KW-0175">Coiled coil</keyword>
<organism evidence="3 4">
    <name type="scientific">Gordonia phage ChisanaKitsune</name>
    <dbReference type="NCBI Taxonomy" id="2871538"/>
    <lineage>
        <taxon>Viruses</taxon>
        <taxon>Duplodnaviria</taxon>
        <taxon>Heunggongvirae</taxon>
        <taxon>Uroviricota</taxon>
        <taxon>Caudoviricetes</taxon>
        <taxon>Chidieberevirus</taxon>
        <taxon>Chidieberevirus chisanakitsune</taxon>
    </lineage>
</organism>
<dbReference type="EMBL" id="MZ820089">
    <property type="protein sequence ID" value="QZE10844.1"/>
    <property type="molecule type" value="Genomic_DNA"/>
</dbReference>
<feature type="compositionally biased region" description="Polar residues" evidence="2">
    <location>
        <begin position="1"/>
        <end position="10"/>
    </location>
</feature>
<gene>
    <name evidence="3" type="primary">78</name>
    <name evidence="3" type="ORF">SEA_CHISANAKITSUNE_78</name>
</gene>
<keyword evidence="4" id="KW-1185">Reference proteome</keyword>
<reference evidence="3 4" key="1">
    <citation type="submission" date="2021-08" db="EMBL/GenBank/DDBJ databases">
        <authorList>
            <person name="Abebe M.A."/>
            <person name="Anderson J.Z."/>
            <person name="Burris R."/>
            <person name="Durrani M."/>
            <person name="Fetterly M.N."/>
            <person name="Fowler R.A."/>
            <person name="Friedman A."/>
            <person name="Khuong T.M."/>
            <person name="Konnor C.A."/>
            <person name="Madden B.G."/>
            <person name="Makula M.N."/>
            <person name="McTigue K."/>
            <person name="Morgan A.R."/>
            <person name="Qureshi S.I."/>
            <person name="Rainey M."/>
            <person name="Scherer A.E."/>
            <person name="Singer L."/>
            <person name="Thakar S.M."/>
            <person name="Truong P."/>
            <person name="Zaeean M.H."/>
            <person name="Balish M.F."/>
            <person name="Garlena R.A."/>
            <person name="Russell D.A."/>
            <person name="Jacobs-Sera D."/>
            <person name="Hatfull G.F."/>
        </authorList>
    </citation>
    <scope>NUCLEOTIDE SEQUENCE [LARGE SCALE GENOMIC DNA]</scope>
</reference>
<name>A0AAE7XGC6_9CAUD</name>
<sequence length="160" mass="17303">MALKKPNSTKGIPRKKRGGGNPRPAAPRQQVQEETDGIQGQIVRISDLRKRADDLKAVIDQEQEELLSAMEESGISSAQATDPATGDVVQATVVKGEIVTTDDTKLKKRVGAAVWNKISTRTLDKSLLDSAIKSGVVSDVDVATASTVRQRKPFIKITRK</sequence>
<dbReference type="KEGG" id="vg:77952046"/>